<dbReference type="Gene3D" id="1.10.1400.10">
    <property type="match status" value="1"/>
</dbReference>
<feature type="binding site" evidence="2">
    <location>
        <position position="136"/>
    </location>
    <ligand>
        <name>Ca(2+)</name>
        <dbReference type="ChEBI" id="CHEBI:29108"/>
    </ligand>
</feature>
<dbReference type="InterPro" id="IPR043146">
    <property type="entry name" value="Penicillin_amidase_N_B-knob"/>
</dbReference>
<dbReference type="Proteomes" id="UP000284605">
    <property type="component" value="Unassembled WGS sequence"/>
</dbReference>
<dbReference type="InterPro" id="IPR014395">
    <property type="entry name" value="Pen/GL7ACA/AHL_acylase"/>
</dbReference>
<keyword evidence="2" id="KW-0106">Calcium</keyword>
<accession>A0A418WE56</accession>
<evidence type="ECO:0000256" key="1">
    <source>
        <dbReference type="PIRSR" id="PIRSR001227-1"/>
    </source>
</evidence>
<dbReference type="Pfam" id="PF01804">
    <property type="entry name" value="Penicil_amidase"/>
    <property type="match status" value="1"/>
</dbReference>
<dbReference type="PANTHER" id="PTHR34218:SF4">
    <property type="entry name" value="ACYL-HOMOSERINE LACTONE ACYLASE QUIP"/>
    <property type="match status" value="1"/>
</dbReference>
<dbReference type="AlphaFoldDB" id="A0A418WE56"/>
<dbReference type="SUPFAM" id="SSF56235">
    <property type="entry name" value="N-terminal nucleophile aminohydrolases (Ntn hydrolases)"/>
    <property type="match status" value="1"/>
</dbReference>
<keyword evidence="4" id="KW-1185">Reference proteome</keyword>
<keyword evidence="2" id="KW-0479">Metal-binding</keyword>
<dbReference type="PIRSF" id="PIRSF001227">
    <property type="entry name" value="Pen_acylase"/>
    <property type="match status" value="1"/>
</dbReference>
<gene>
    <name evidence="3" type="ORF">D3874_15785</name>
</gene>
<dbReference type="GO" id="GO:0016811">
    <property type="term" value="F:hydrolase activity, acting on carbon-nitrogen (but not peptide) bonds, in linear amides"/>
    <property type="evidence" value="ECO:0007669"/>
    <property type="project" value="InterPro"/>
</dbReference>
<dbReference type="Gene3D" id="3.60.20.10">
    <property type="entry name" value="Glutamine Phosphoribosylpyrophosphate, subunit 1, domain 1"/>
    <property type="match status" value="1"/>
</dbReference>
<dbReference type="Gene3D" id="2.30.120.10">
    <property type="match status" value="1"/>
</dbReference>
<organism evidence="3 4">
    <name type="scientific">Oleomonas cavernae</name>
    <dbReference type="NCBI Taxonomy" id="2320859"/>
    <lineage>
        <taxon>Bacteria</taxon>
        <taxon>Pseudomonadati</taxon>
        <taxon>Pseudomonadota</taxon>
        <taxon>Alphaproteobacteria</taxon>
        <taxon>Acetobacterales</taxon>
        <taxon>Acetobacteraceae</taxon>
        <taxon>Oleomonas</taxon>
    </lineage>
</organism>
<evidence type="ECO:0000256" key="2">
    <source>
        <dbReference type="PIRSR" id="PIRSR001227-2"/>
    </source>
</evidence>
<dbReference type="GO" id="GO:0046872">
    <property type="term" value="F:metal ion binding"/>
    <property type="evidence" value="ECO:0007669"/>
    <property type="project" value="UniProtKB-KW"/>
</dbReference>
<comment type="cofactor">
    <cofactor evidence="2">
        <name>Ca(2+)</name>
        <dbReference type="ChEBI" id="CHEBI:29108"/>
    </cofactor>
    <text evidence="2">Binds 1 Ca(2+) ion per dimer.</text>
</comment>
<evidence type="ECO:0000313" key="4">
    <source>
        <dbReference type="Proteomes" id="UP000284605"/>
    </source>
</evidence>
<name>A0A418WE56_9PROT</name>
<proteinExistence type="predicted"/>
<sequence length="569" mass="60464">MAVDASWVAWGRLLRARASMPPAAWAALWQRLVAGGAAAGLSNQPASLTEQALAALARGGSNSVAVAAGRSGGAGALIASDPHLAIGLPNPCLIAGLHSPQTQAVGLMMPGIPFMPVGRNRWIAWGGTNLYAQTSDLFDLAGLPAGQISTRHETIKVRGGGTRTLRLRRCPLGPIVSDGRMLRHDRPLALRWIGHQPTDELSAMLGVARARNFDEFSRAVEGIAVPGLNLTFAGVDGRVGQLLATHVPRQRRSLGHDLVVPWRQPWDPADRLTSADLPVRCDPAAGYVASANDRPPAGAEGVGLFYAPDDRIARLRLLLGGGGPITPGDLAALQQDVDHAPALPLRDLLLAGLGKAPRPAPQQRIVALLAQWDGCYGAESAGATAFEFLLARTVFTLWKRSALSPYDAVRRARPLIQADLEALPPEILARALDKALARLARRWPRDPRWGQVHRLRLRHALGALPRIGKYFGAPDIPAAGCNDTVNKAAHGLSDKAHWAGFGAAARHISDLGDPDANQFLLLGGQDGWFGSANFADQVARWAGGTYITVPLRLEAAQAGFGHKTTFRPA</sequence>
<dbReference type="InterPro" id="IPR002692">
    <property type="entry name" value="S45"/>
</dbReference>
<comment type="caution">
    <text evidence="3">The sequence shown here is derived from an EMBL/GenBank/DDBJ whole genome shotgun (WGS) entry which is preliminary data.</text>
</comment>
<protein>
    <submittedName>
        <fullName evidence="3">Penicillin acylase family protein</fullName>
    </submittedName>
</protein>
<dbReference type="InterPro" id="IPR043147">
    <property type="entry name" value="Penicillin_amidase_A-knob"/>
</dbReference>
<dbReference type="GO" id="GO:0017000">
    <property type="term" value="P:antibiotic biosynthetic process"/>
    <property type="evidence" value="ECO:0007669"/>
    <property type="project" value="InterPro"/>
</dbReference>
<evidence type="ECO:0000313" key="3">
    <source>
        <dbReference type="EMBL" id="RJF88290.1"/>
    </source>
</evidence>
<dbReference type="EMBL" id="QYUK01000011">
    <property type="protein sequence ID" value="RJF88290.1"/>
    <property type="molecule type" value="Genomic_DNA"/>
</dbReference>
<dbReference type="InterPro" id="IPR029055">
    <property type="entry name" value="Ntn_hydrolases_N"/>
</dbReference>
<reference evidence="3 4" key="1">
    <citation type="submission" date="2018-09" db="EMBL/GenBank/DDBJ databases">
        <authorList>
            <person name="Zhu H."/>
        </authorList>
    </citation>
    <scope>NUCLEOTIDE SEQUENCE [LARGE SCALE GENOMIC DNA]</scope>
    <source>
        <strain evidence="3 4">K1W22B-8</strain>
    </source>
</reference>
<feature type="active site" description="Nucleophile" evidence="1">
    <location>
        <position position="61"/>
    </location>
</feature>
<dbReference type="PANTHER" id="PTHR34218">
    <property type="entry name" value="PEPTIDASE S45 PENICILLIN AMIDASE"/>
    <property type="match status" value="1"/>
</dbReference>